<dbReference type="AlphaFoldDB" id="A0A250IFI9"/>
<accession>A0A250IFI9</accession>
<dbReference type="RefSeq" id="WP_095978524.1">
    <property type="nucleotide sequence ID" value="NZ_CP022163.1"/>
</dbReference>
<dbReference type="KEGG" id="mbd:MEBOL_003483"/>
<dbReference type="OrthoDB" id="9826936at2"/>
<protein>
    <submittedName>
        <fullName evidence="1">Uncharacterized protein</fullName>
    </submittedName>
</protein>
<evidence type="ECO:0000313" key="2">
    <source>
        <dbReference type="Proteomes" id="UP000217289"/>
    </source>
</evidence>
<proteinExistence type="predicted"/>
<reference evidence="1 2" key="1">
    <citation type="submission" date="2017-06" db="EMBL/GenBank/DDBJ databases">
        <authorList>
            <person name="Kim H.J."/>
            <person name="Triplett B.A."/>
        </authorList>
    </citation>
    <scope>NUCLEOTIDE SEQUENCE [LARGE SCALE GENOMIC DNA]</scope>
    <source>
        <strain evidence="1 2">DSM 14713</strain>
    </source>
</reference>
<dbReference type="Proteomes" id="UP000217289">
    <property type="component" value="Chromosome"/>
</dbReference>
<organism evidence="1 2">
    <name type="scientific">Melittangium boletus DSM 14713</name>
    <dbReference type="NCBI Taxonomy" id="1294270"/>
    <lineage>
        <taxon>Bacteria</taxon>
        <taxon>Pseudomonadati</taxon>
        <taxon>Myxococcota</taxon>
        <taxon>Myxococcia</taxon>
        <taxon>Myxococcales</taxon>
        <taxon>Cystobacterineae</taxon>
        <taxon>Archangiaceae</taxon>
        <taxon>Melittangium</taxon>
    </lineage>
</organism>
<sequence length="169" mass="18940">MSRFIVLFDASPINEPTPWMKQAATQADLHLVLQDDIARTMAEDPQARAELLKLNSVGPDPRMAPHYQAALDKLAQGKTRLALHSATWTAYGVKPDALIYSFDQMQNERAKALKLGMKDADYDFFVKEAKQKVSVFFKGVPLDRMLEVSGSEAQKTSLAVTFIRSKQPR</sequence>
<keyword evidence="2" id="KW-1185">Reference proteome</keyword>
<evidence type="ECO:0000313" key="1">
    <source>
        <dbReference type="EMBL" id="ATB30028.1"/>
    </source>
</evidence>
<name>A0A250IFI9_9BACT</name>
<dbReference type="EMBL" id="CP022163">
    <property type="protein sequence ID" value="ATB30028.1"/>
    <property type="molecule type" value="Genomic_DNA"/>
</dbReference>
<gene>
    <name evidence="1" type="ORF">MEBOL_003483</name>
</gene>